<reference evidence="2 3" key="1">
    <citation type="submission" date="2015-04" db="EMBL/GenBank/DDBJ databases">
        <title>Draft Genome Sequences of Eight Spore-Forming Food Isolates of Bacillus cereus Genome sequencing.</title>
        <authorList>
            <person name="Krawcyk A.O."/>
            <person name="de Jong A."/>
            <person name="Eijlander R.T."/>
            <person name="Berendsen E.M."/>
            <person name="Holsappel S."/>
            <person name="Wells-Bennik M."/>
            <person name="Kuipers O.P."/>
        </authorList>
    </citation>
    <scope>NUCLEOTIDE SEQUENCE [LARGE SCALE GENOMIC DNA]</scope>
    <source>
        <strain evidence="2 3">B4077</strain>
    </source>
</reference>
<sequence>MPTLIYLVGLPASGKSSYAKMLQKQYRAAIVATDELRQTLFYSETKQGKTGILYRYAMERVREHLEDGRNVILDATNIERDFRVKALHRLRDIPNLEKRCYVVDTPYQECQKRNQERKRTVEERILEKMYKKVEFPLMEEGWDQIEILHTPDSYNISKQEFQELLTEYPSYEEFYQRLNSIPFFSDMFQYDQGNPYHSLSLCQHTYMVYAHLTENYEGEDLFVLQTAAVLHDTGKPFCRVFKKLKGYHSYYGHEYVSTHIACHFLMELGFEWAFIEKVLMITEFHMKMLHGGEEAAREIYHYCGDEMLTKLYFFRDADAFAK</sequence>
<dbReference type="InterPro" id="IPR027417">
    <property type="entry name" value="P-loop_NTPase"/>
</dbReference>
<evidence type="ECO:0000313" key="2">
    <source>
        <dbReference type="EMBL" id="KLA31594.1"/>
    </source>
</evidence>
<dbReference type="AlphaFoldDB" id="A0A0G8F5D1"/>
<evidence type="ECO:0000259" key="1">
    <source>
        <dbReference type="Pfam" id="PF01966"/>
    </source>
</evidence>
<dbReference type="Proteomes" id="UP000035214">
    <property type="component" value="Unassembled WGS sequence"/>
</dbReference>
<organism evidence="2 3">
    <name type="scientific">Bacillus cereus</name>
    <dbReference type="NCBI Taxonomy" id="1396"/>
    <lineage>
        <taxon>Bacteria</taxon>
        <taxon>Bacillati</taxon>
        <taxon>Bacillota</taxon>
        <taxon>Bacilli</taxon>
        <taxon>Bacillales</taxon>
        <taxon>Bacillaceae</taxon>
        <taxon>Bacillus</taxon>
        <taxon>Bacillus cereus group</taxon>
    </lineage>
</organism>
<gene>
    <name evidence="2" type="ORF">B4077_2340</name>
</gene>
<dbReference type="Pfam" id="PF13671">
    <property type="entry name" value="AAA_33"/>
    <property type="match status" value="1"/>
</dbReference>
<comment type="caution">
    <text evidence="2">The sequence shown here is derived from an EMBL/GenBank/DDBJ whole genome shotgun (WGS) entry which is preliminary data.</text>
</comment>
<dbReference type="PATRIC" id="fig|1396.428.peg.2035"/>
<dbReference type="CDD" id="cd00077">
    <property type="entry name" value="HDc"/>
    <property type="match status" value="1"/>
</dbReference>
<dbReference type="PANTHER" id="PTHR12435">
    <property type="match status" value="1"/>
</dbReference>
<dbReference type="EMBL" id="LCYI01000012">
    <property type="protein sequence ID" value="KLA31594.1"/>
    <property type="molecule type" value="Genomic_DNA"/>
</dbReference>
<dbReference type="SUPFAM" id="SSF52540">
    <property type="entry name" value="P-loop containing nucleoside triphosphate hydrolases"/>
    <property type="match status" value="1"/>
</dbReference>
<dbReference type="Gene3D" id="3.40.50.300">
    <property type="entry name" value="P-loop containing nucleotide triphosphate hydrolases"/>
    <property type="match status" value="1"/>
</dbReference>
<dbReference type="SUPFAM" id="SSF109604">
    <property type="entry name" value="HD-domain/PDEase-like"/>
    <property type="match status" value="1"/>
</dbReference>
<dbReference type="Gene3D" id="1.10.3090.10">
    <property type="entry name" value="cca-adding enzyme, domain 2"/>
    <property type="match status" value="1"/>
</dbReference>
<dbReference type="InterPro" id="IPR003607">
    <property type="entry name" value="HD/PDEase_dom"/>
</dbReference>
<dbReference type="Pfam" id="PF01966">
    <property type="entry name" value="HD"/>
    <property type="match status" value="1"/>
</dbReference>
<accession>A0A0G8F5D1</accession>
<dbReference type="InterPro" id="IPR006674">
    <property type="entry name" value="HD_domain"/>
</dbReference>
<protein>
    <recommendedName>
        <fullName evidence="1">HD domain-containing protein</fullName>
    </recommendedName>
</protein>
<feature type="domain" description="HD" evidence="1">
    <location>
        <begin position="204"/>
        <end position="297"/>
    </location>
</feature>
<dbReference type="RefSeq" id="WP_046954328.1">
    <property type="nucleotide sequence ID" value="NZ_LCYI01000012.1"/>
</dbReference>
<evidence type="ECO:0000313" key="3">
    <source>
        <dbReference type="Proteomes" id="UP000035214"/>
    </source>
</evidence>
<name>A0A0G8F5D1_BACCE</name>
<proteinExistence type="predicted"/>